<dbReference type="Proteomes" id="UP000467700">
    <property type="component" value="Unassembled WGS sequence"/>
</dbReference>
<comment type="caution">
    <text evidence="2">The sequence shown here is derived from an EMBL/GenBank/DDBJ whole genome shotgun (WGS) entry which is preliminary data.</text>
</comment>
<dbReference type="OrthoDB" id="3064837at2759"/>
<evidence type="ECO:0000313" key="2">
    <source>
        <dbReference type="EMBL" id="CAA7269873.1"/>
    </source>
</evidence>
<name>A0A8S0XRY2_CYCAE</name>
<dbReference type="AlphaFoldDB" id="A0A8S0XRY2"/>
<proteinExistence type="predicted"/>
<gene>
    <name evidence="2" type="ORF">AAE3_LOCUS12113</name>
</gene>
<feature type="region of interest" description="Disordered" evidence="1">
    <location>
        <begin position="362"/>
        <end position="397"/>
    </location>
</feature>
<evidence type="ECO:0000256" key="1">
    <source>
        <dbReference type="SAM" id="MobiDB-lite"/>
    </source>
</evidence>
<keyword evidence="3" id="KW-1185">Reference proteome</keyword>
<feature type="compositionally biased region" description="Low complexity" evidence="1">
    <location>
        <begin position="365"/>
        <end position="380"/>
    </location>
</feature>
<feature type="region of interest" description="Disordered" evidence="1">
    <location>
        <begin position="479"/>
        <end position="549"/>
    </location>
</feature>
<dbReference type="EMBL" id="CACVBS010000081">
    <property type="protein sequence ID" value="CAA7269873.1"/>
    <property type="molecule type" value="Genomic_DNA"/>
</dbReference>
<feature type="compositionally biased region" description="Low complexity" evidence="1">
    <location>
        <begin position="497"/>
        <end position="521"/>
    </location>
</feature>
<protein>
    <submittedName>
        <fullName evidence="2">Uncharacterized protein</fullName>
    </submittedName>
</protein>
<organism evidence="2 3">
    <name type="scientific">Cyclocybe aegerita</name>
    <name type="common">Black poplar mushroom</name>
    <name type="synonym">Agrocybe aegerita</name>
    <dbReference type="NCBI Taxonomy" id="1973307"/>
    <lineage>
        <taxon>Eukaryota</taxon>
        <taxon>Fungi</taxon>
        <taxon>Dikarya</taxon>
        <taxon>Basidiomycota</taxon>
        <taxon>Agaricomycotina</taxon>
        <taxon>Agaricomycetes</taxon>
        <taxon>Agaricomycetidae</taxon>
        <taxon>Agaricales</taxon>
        <taxon>Agaricineae</taxon>
        <taxon>Bolbitiaceae</taxon>
        <taxon>Cyclocybe</taxon>
    </lineage>
</organism>
<accession>A0A8S0XRY2</accession>
<evidence type="ECO:0000313" key="3">
    <source>
        <dbReference type="Proteomes" id="UP000467700"/>
    </source>
</evidence>
<sequence>MISRWPWFSREITTVDNLATLIPPESELKNYVECLMGYENKLLGWCGTAESTFRLQGVLGIKVASPGSAEISVVEQSNAPSAGIVPCSMRPNKMLKGYNKLSNWVGHLFELRMVFDSLDETPELEAKAGPLMLVMFIHRTKRNINTSKIIMNFLVAALHLAFLKGNKFQPEELPDIPDNPESLPDDCVFKQELLAIQEGSSPTKGYALRSLLHLALLISHLFLLNETQLANQVFTCDTVLEYSAAQGNMKTPTLLTVEGAIEETVANARQIPSRRLKISSRLGEFFGLHCVCLNTQPWTSETGFQLPRIEQGTIQEVSQPLAGSRTLQIAPALPLLSISQAVAAVVIQEGFEPAAPLHTSQNVASTLSNSPAPSGSSMAPPTSPLITSQAPDKDGMTTDLSSPPVAMHGSTQALLHPVMVEQWDTRILAADQDGGDIDRSFNAITMRKVTAAGPPIAEASATLAYNEQQEPSLLIDLTGDDESEVSGEGSSKDEDGLPGPRGRGTRTSSQRSLSSDLTSDLTSDDSEIDDDVEADNGPCKDVKMPGLDTGYAENVGALTNTLEKRVCFILLPTDTHGQQDAALELMKVDGKGKQTNKPPPPRKPLHLTPKKGGGGFSGPDNFRRHSAQGSRQTSVKKLESAQPRTFYGPHGEAYDLLPRLHFGRELALVEFFFDKIEANYVDGGPKHMKQPQESVLEVMTFETYRAKSSRDILEILCHKDVIAITKMPFKKVSFNKKGLQTLQQSFKNTISIQASQDQEGKVLNALDFPFAQSLQSLYPHTCQRHTLGLAALAWALTYWHIDSDSFNTLIDVLCGSKLWIFGVSSRDMSAMIERFLQPDFELEQPNAGDLDGPLPKCLADLEIGNRIWDLEAVLLPPNTWL</sequence>
<feature type="region of interest" description="Disordered" evidence="1">
    <location>
        <begin position="590"/>
        <end position="639"/>
    </location>
</feature>
<reference evidence="2 3" key="1">
    <citation type="submission" date="2020-01" db="EMBL/GenBank/DDBJ databases">
        <authorList>
            <person name="Gupta K D."/>
        </authorList>
    </citation>
    <scope>NUCLEOTIDE SEQUENCE [LARGE SCALE GENOMIC DNA]</scope>
</reference>
<feature type="compositionally biased region" description="Acidic residues" evidence="1">
    <location>
        <begin position="522"/>
        <end position="534"/>
    </location>
</feature>